<dbReference type="AlphaFoldDB" id="A0A8C4P5W2"/>
<sequence length="405" mass="45122">MGRDAPGRMLWTGRDCDETTSWMREKTKVIESTQGLGNDLAGVTALQRKLSGVERDLEAIQGKVRDLRAEAEKLAAEHPEQAPAIRARLSAIEAVWAELGQSLRRREESLGEASKLQGFLRDLAGFQAWLSRAQTAVASEDVPATLAEAERLLSQHESIRKEIAHYGDDYRSTRAVGREVTRGQTDAQHLFLQQRLEALDTGWEELGRMWENRHHLLSQAYAFQLFLRDSKQVEGVLSTQEYALSHTEMPGTLPGAEASIKKHEDFMATMDAGGERVQGLVAAGRKLNATVAEWKDGLNEAWADLLELIDTRSQMLAASYELHRFYHDARETLTQVQHKQKQLPDEVGRDLNTAEAMQRMHTAYEHDIQALSAQVGATARRGGTAARGPWHGKGGLRRGEGTAAW</sequence>
<reference evidence="5" key="1">
    <citation type="submission" date="2025-08" db="UniProtKB">
        <authorList>
            <consortium name="Ensembl"/>
        </authorList>
    </citation>
    <scope>IDENTIFICATION</scope>
</reference>
<name>A0A8C4P5W2_DRONO</name>
<keyword evidence="6" id="KW-1185">Reference proteome</keyword>
<reference evidence="5" key="2">
    <citation type="submission" date="2025-09" db="UniProtKB">
        <authorList>
            <consortium name="Ensembl"/>
        </authorList>
    </citation>
    <scope>IDENTIFICATION</scope>
</reference>
<evidence type="ECO:0000313" key="5">
    <source>
        <dbReference type="Ensembl" id="ENSDNVP00000008606.1"/>
    </source>
</evidence>
<feature type="region of interest" description="Disordered" evidence="4">
    <location>
        <begin position="381"/>
        <end position="405"/>
    </location>
</feature>
<protein>
    <submittedName>
        <fullName evidence="5">Spectrin beta chain, non-erythrocytic 2-like</fullName>
    </submittedName>
</protein>
<evidence type="ECO:0000256" key="3">
    <source>
        <dbReference type="SAM" id="Coils"/>
    </source>
</evidence>
<dbReference type="InterPro" id="IPR002017">
    <property type="entry name" value="Spectrin_repeat"/>
</dbReference>
<dbReference type="InterPro" id="IPR018159">
    <property type="entry name" value="Spectrin/alpha-actinin"/>
</dbReference>
<dbReference type="FunFam" id="1.20.58.60:FF:000028">
    <property type="entry name" value="Spectrin beta chain"/>
    <property type="match status" value="1"/>
</dbReference>
<keyword evidence="1" id="KW-0677">Repeat</keyword>
<evidence type="ECO:0000256" key="1">
    <source>
        <dbReference type="ARBA" id="ARBA00022737"/>
    </source>
</evidence>
<accession>A0A8C4P5W2</accession>
<dbReference type="GO" id="GO:0003779">
    <property type="term" value="F:actin binding"/>
    <property type="evidence" value="ECO:0007669"/>
    <property type="project" value="UniProtKB-KW"/>
</dbReference>
<dbReference type="SUPFAM" id="SSF46966">
    <property type="entry name" value="Spectrin repeat"/>
    <property type="match status" value="3"/>
</dbReference>
<evidence type="ECO:0000256" key="4">
    <source>
        <dbReference type="SAM" id="MobiDB-lite"/>
    </source>
</evidence>
<dbReference type="Pfam" id="PF00435">
    <property type="entry name" value="Spectrin"/>
    <property type="match status" value="4"/>
</dbReference>
<feature type="coiled-coil region" evidence="3">
    <location>
        <begin position="43"/>
        <end position="77"/>
    </location>
</feature>
<proteinExistence type="predicted"/>
<dbReference type="Proteomes" id="UP000694423">
    <property type="component" value="Unplaced"/>
</dbReference>
<dbReference type="Ensembl" id="ENSDNVT00000010362.1">
    <property type="protein sequence ID" value="ENSDNVP00000008606.1"/>
    <property type="gene ID" value="ENSDNVG00000006123.1"/>
</dbReference>
<evidence type="ECO:0000256" key="2">
    <source>
        <dbReference type="ARBA" id="ARBA00023203"/>
    </source>
</evidence>
<organism evidence="5 6">
    <name type="scientific">Dromaius novaehollandiae</name>
    <name type="common">Emu</name>
    <dbReference type="NCBI Taxonomy" id="8790"/>
    <lineage>
        <taxon>Eukaryota</taxon>
        <taxon>Metazoa</taxon>
        <taxon>Chordata</taxon>
        <taxon>Craniata</taxon>
        <taxon>Vertebrata</taxon>
        <taxon>Euteleostomi</taxon>
        <taxon>Archelosauria</taxon>
        <taxon>Archosauria</taxon>
        <taxon>Dinosauria</taxon>
        <taxon>Saurischia</taxon>
        <taxon>Theropoda</taxon>
        <taxon>Coelurosauria</taxon>
        <taxon>Aves</taxon>
        <taxon>Palaeognathae</taxon>
        <taxon>Casuariiformes</taxon>
        <taxon>Dromaiidae</taxon>
        <taxon>Dromaius</taxon>
    </lineage>
</organism>
<dbReference type="PANTHER" id="PTHR11915">
    <property type="entry name" value="SPECTRIN/FILAMIN RELATED CYTOSKELETAL PROTEIN"/>
    <property type="match status" value="1"/>
</dbReference>
<dbReference type="CDD" id="cd00176">
    <property type="entry name" value="SPEC"/>
    <property type="match status" value="2"/>
</dbReference>
<dbReference type="Gene3D" id="1.20.58.60">
    <property type="match status" value="2"/>
</dbReference>
<keyword evidence="3" id="KW-0175">Coiled coil</keyword>
<evidence type="ECO:0000313" key="6">
    <source>
        <dbReference type="Proteomes" id="UP000694423"/>
    </source>
</evidence>
<keyword evidence="2" id="KW-0009">Actin-binding</keyword>
<dbReference type="SMART" id="SM00150">
    <property type="entry name" value="SPEC"/>
    <property type="match status" value="4"/>
</dbReference>